<dbReference type="Proteomes" id="UP000515591">
    <property type="component" value="Chromosome"/>
</dbReference>
<protein>
    <recommendedName>
        <fullName evidence="4">DUF2388 domain-containing protein</fullName>
    </recommendedName>
</protein>
<feature type="chain" id="PRO_5027842627" description="DUF2388 domain-containing protein" evidence="1">
    <location>
        <begin position="19"/>
        <end position="105"/>
    </location>
</feature>
<dbReference type="AlphaFoldDB" id="A0A6S5RPM8"/>
<proteinExistence type="predicted"/>
<dbReference type="RefSeq" id="WP_182851593.1">
    <property type="nucleotide sequence ID" value="NZ_AP022213.1"/>
</dbReference>
<accession>A0A6S5RPM8</accession>
<dbReference type="Pfam" id="PF09498">
    <property type="entry name" value="DUF2388"/>
    <property type="match status" value="1"/>
</dbReference>
<dbReference type="EMBL" id="AP022213">
    <property type="protein sequence ID" value="BBT14519.1"/>
    <property type="molecule type" value="Genomic_DNA"/>
</dbReference>
<gene>
    <name evidence="2" type="ORF">WP8S17C03_05680</name>
</gene>
<dbReference type="NCBIfam" id="TIGR02448">
    <property type="entry name" value="conserverd hypothetical protein"/>
    <property type="match status" value="1"/>
</dbReference>
<keyword evidence="1" id="KW-0732">Signal</keyword>
<evidence type="ECO:0000313" key="2">
    <source>
        <dbReference type="EMBL" id="BBT14519.1"/>
    </source>
</evidence>
<evidence type="ECO:0008006" key="4">
    <source>
        <dbReference type="Google" id="ProtNLM"/>
    </source>
</evidence>
<evidence type="ECO:0000313" key="3">
    <source>
        <dbReference type="Proteomes" id="UP000515591"/>
    </source>
</evidence>
<sequence>MRLSLASALLACCLYANAEDRSNGWLVLSSAATTFAPATTSNLSREGQTPPRYARARDDAAAFVASDGHIRGPELELALRELRQQPLPTGTDDLALARAILASTP</sequence>
<reference evidence="2 3" key="1">
    <citation type="submission" date="2019-12" db="EMBL/GenBank/DDBJ databases">
        <title>complete genome sequences of Pseudomonas otitidis str. WP8-S17-CRE-03 isolated from wastewater treatment plant effluent.</title>
        <authorList>
            <person name="Sekizuka T."/>
            <person name="Itokawa K."/>
            <person name="Yatsu K."/>
            <person name="Inamine Y."/>
            <person name="Kuroda M."/>
        </authorList>
    </citation>
    <scope>NUCLEOTIDE SEQUENCE [LARGE SCALE GENOMIC DNA]</scope>
    <source>
        <strain evidence="2 3">WP8-S17-CRE-03</strain>
    </source>
</reference>
<organism evidence="2 3">
    <name type="scientific">Metapseudomonas otitidis</name>
    <dbReference type="NCBI Taxonomy" id="319939"/>
    <lineage>
        <taxon>Bacteria</taxon>
        <taxon>Pseudomonadati</taxon>
        <taxon>Pseudomonadota</taxon>
        <taxon>Gammaproteobacteria</taxon>
        <taxon>Pseudomonadales</taxon>
        <taxon>Pseudomonadaceae</taxon>
        <taxon>Metapseudomonas</taxon>
    </lineage>
</organism>
<feature type="signal peptide" evidence="1">
    <location>
        <begin position="1"/>
        <end position="18"/>
    </location>
</feature>
<dbReference type="InterPro" id="IPR012661">
    <property type="entry name" value="CHP02448"/>
</dbReference>
<evidence type="ECO:0000256" key="1">
    <source>
        <dbReference type="SAM" id="SignalP"/>
    </source>
</evidence>
<name>A0A6S5RPM8_9GAMM</name>